<evidence type="ECO:0000313" key="2">
    <source>
        <dbReference type="Proteomes" id="UP000176803"/>
    </source>
</evidence>
<evidence type="ECO:0008006" key="3">
    <source>
        <dbReference type="Google" id="ProtNLM"/>
    </source>
</evidence>
<organism evidence="1 2">
    <name type="scientific">Candidatus Roizmanbacteria bacterium RIFCSPHIGHO2_12_FULL_41_11</name>
    <dbReference type="NCBI Taxonomy" id="1802052"/>
    <lineage>
        <taxon>Bacteria</taxon>
        <taxon>Candidatus Roizmaniibacteriota</taxon>
    </lineage>
</organism>
<protein>
    <recommendedName>
        <fullName evidence="3">Addiction module toxin RelE</fullName>
    </recommendedName>
</protein>
<sequence>MKIAKTKAFVKNYHRLPKNIQNKTDKQIIFLSKNLRHSSIRAKKLGGFSDVWEGRVDRSYRFTFIIETNTITLLQVGHHDEGLGKK</sequence>
<proteinExistence type="predicted"/>
<reference evidence="1 2" key="1">
    <citation type="journal article" date="2016" name="Nat. Commun.">
        <title>Thousands of microbial genomes shed light on interconnected biogeochemical processes in an aquifer system.</title>
        <authorList>
            <person name="Anantharaman K."/>
            <person name="Brown C.T."/>
            <person name="Hug L.A."/>
            <person name="Sharon I."/>
            <person name="Castelle C.J."/>
            <person name="Probst A.J."/>
            <person name="Thomas B.C."/>
            <person name="Singh A."/>
            <person name="Wilkins M.J."/>
            <person name="Karaoz U."/>
            <person name="Brodie E.L."/>
            <person name="Williams K.H."/>
            <person name="Hubbard S.S."/>
            <person name="Banfield J.F."/>
        </authorList>
    </citation>
    <scope>NUCLEOTIDE SEQUENCE [LARGE SCALE GENOMIC DNA]</scope>
</reference>
<comment type="caution">
    <text evidence="1">The sequence shown here is derived from an EMBL/GenBank/DDBJ whole genome shotgun (WGS) entry which is preliminary data.</text>
</comment>
<evidence type="ECO:0000313" key="1">
    <source>
        <dbReference type="EMBL" id="OGK36789.1"/>
    </source>
</evidence>
<name>A0A1F7I089_9BACT</name>
<gene>
    <name evidence="1" type="ORF">A3F03_01705</name>
</gene>
<dbReference type="EMBL" id="MGAC01000053">
    <property type="protein sequence ID" value="OGK36789.1"/>
    <property type="molecule type" value="Genomic_DNA"/>
</dbReference>
<dbReference type="Gene3D" id="3.30.2310.20">
    <property type="entry name" value="RelE-like"/>
    <property type="match status" value="1"/>
</dbReference>
<dbReference type="SUPFAM" id="SSF143011">
    <property type="entry name" value="RelE-like"/>
    <property type="match status" value="1"/>
</dbReference>
<accession>A0A1F7I089</accession>
<dbReference type="AlphaFoldDB" id="A0A1F7I089"/>
<dbReference type="Proteomes" id="UP000176803">
    <property type="component" value="Unassembled WGS sequence"/>
</dbReference>
<dbReference type="InterPro" id="IPR035093">
    <property type="entry name" value="RelE/ParE_toxin_dom_sf"/>
</dbReference>